<dbReference type="InterPro" id="IPR002401">
    <property type="entry name" value="Cyt_P450_E_grp-I"/>
</dbReference>
<dbReference type="InterPro" id="IPR001128">
    <property type="entry name" value="Cyt_P450"/>
</dbReference>
<keyword evidence="4" id="KW-0812">Transmembrane</keyword>
<evidence type="ECO:0000256" key="2">
    <source>
        <dbReference type="ARBA" id="ARBA00004389"/>
    </source>
</evidence>
<dbReference type="PROSITE" id="PS00086">
    <property type="entry name" value="CYTOCHROME_P450"/>
    <property type="match status" value="1"/>
</dbReference>
<evidence type="ECO:0000256" key="7">
    <source>
        <dbReference type="ARBA" id="ARBA00022989"/>
    </source>
</evidence>
<dbReference type="Gene3D" id="3.40.250.10">
    <property type="entry name" value="Rhodanese-like domain"/>
    <property type="match status" value="1"/>
</dbReference>
<evidence type="ECO:0000256" key="5">
    <source>
        <dbReference type="ARBA" id="ARBA00022723"/>
    </source>
</evidence>
<dbReference type="CDD" id="cd11082">
    <property type="entry name" value="CYP61_CYP710"/>
    <property type="match status" value="1"/>
</dbReference>
<dbReference type="GO" id="GO:0004497">
    <property type="term" value="F:monooxygenase activity"/>
    <property type="evidence" value="ECO:0007669"/>
    <property type="project" value="InterPro"/>
</dbReference>
<feature type="compositionally biased region" description="Basic and acidic residues" evidence="14">
    <location>
        <begin position="996"/>
        <end position="1009"/>
    </location>
</feature>
<evidence type="ECO:0000256" key="8">
    <source>
        <dbReference type="ARBA" id="ARBA00023002"/>
    </source>
</evidence>
<dbReference type="EMBL" id="LCWV01000009">
    <property type="protein sequence ID" value="PWI70663.1"/>
    <property type="molecule type" value="Genomic_DNA"/>
</dbReference>
<dbReference type="PRINTS" id="PR00463">
    <property type="entry name" value="EP450I"/>
</dbReference>
<evidence type="ECO:0000256" key="3">
    <source>
        <dbReference type="ARBA" id="ARBA00010617"/>
    </source>
</evidence>
<dbReference type="PROSITE" id="PS50206">
    <property type="entry name" value="RHODANESE_3"/>
    <property type="match status" value="1"/>
</dbReference>
<evidence type="ECO:0000256" key="13">
    <source>
        <dbReference type="PIRSR" id="PIRSR602401-1"/>
    </source>
</evidence>
<feature type="binding site" description="axial binding residue" evidence="13">
    <location>
        <position position="822"/>
    </location>
    <ligand>
        <name>heme</name>
        <dbReference type="ChEBI" id="CHEBI:30413"/>
    </ligand>
    <ligandPart>
        <name>Fe</name>
        <dbReference type="ChEBI" id="CHEBI:18248"/>
    </ligandPart>
</feature>
<proteinExistence type="inferred from homology"/>
<feature type="region of interest" description="Disordered" evidence="14">
    <location>
        <begin position="199"/>
        <end position="247"/>
    </location>
</feature>
<feature type="compositionally biased region" description="Polar residues" evidence="14">
    <location>
        <begin position="1027"/>
        <end position="1038"/>
    </location>
</feature>
<dbReference type="SUPFAM" id="SSF48264">
    <property type="entry name" value="Cytochrome P450"/>
    <property type="match status" value="1"/>
</dbReference>
<dbReference type="Pfam" id="PF00581">
    <property type="entry name" value="Rhodanese"/>
    <property type="match status" value="1"/>
</dbReference>
<dbReference type="Proteomes" id="UP000245956">
    <property type="component" value="Unassembled WGS sequence"/>
</dbReference>
<comment type="pathway">
    <text evidence="11">Steroid metabolism; ergosterol biosynthesis.</text>
</comment>
<evidence type="ECO:0000256" key="10">
    <source>
        <dbReference type="ARBA" id="ARBA00023136"/>
    </source>
</evidence>
<organism evidence="16 17">
    <name type="scientific">Purpureocillium lilacinum</name>
    <name type="common">Paecilomyces lilacinus</name>
    <dbReference type="NCBI Taxonomy" id="33203"/>
    <lineage>
        <taxon>Eukaryota</taxon>
        <taxon>Fungi</taxon>
        <taxon>Dikarya</taxon>
        <taxon>Ascomycota</taxon>
        <taxon>Pezizomycotina</taxon>
        <taxon>Sordariomycetes</taxon>
        <taxon>Hypocreomycetidae</taxon>
        <taxon>Hypocreales</taxon>
        <taxon>Ophiocordycipitaceae</taxon>
        <taxon>Purpureocillium</taxon>
    </lineage>
</organism>
<dbReference type="CDD" id="cd01519">
    <property type="entry name" value="RHOD_HSP67B2"/>
    <property type="match status" value="1"/>
</dbReference>
<dbReference type="GO" id="GO:0005506">
    <property type="term" value="F:iron ion binding"/>
    <property type="evidence" value="ECO:0007669"/>
    <property type="project" value="InterPro"/>
</dbReference>
<evidence type="ECO:0000256" key="6">
    <source>
        <dbReference type="ARBA" id="ARBA00022824"/>
    </source>
</evidence>
<evidence type="ECO:0000256" key="1">
    <source>
        <dbReference type="ARBA" id="ARBA00001971"/>
    </source>
</evidence>
<feature type="region of interest" description="Disordered" evidence="14">
    <location>
        <begin position="975"/>
        <end position="1061"/>
    </location>
</feature>
<keyword evidence="13" id="KW-0349">Heme</keyword>
<keyword evidence="8" id="KW-0560">Oxidoreductase</keyword>
<dbReference type="GO" id="GO:0005789">
    <property type="term" value="C:endoplasmic reticulum membrane"/>
    <property type="evidence" value="ECO:0007669"/>
    <property type="project" value="UniProtKB-SubCell"/>
</dbReference>
<sequence>MVRSACTPLTAVGGFETGHLQKQIDVWQRQRASEYEKYLYLGMGEKSGLVGVQDCRPQDGGSFSWGTGAPPATGRALPLVGSDDDKMRWIAELAHVGIPVALAMVGSVSADDSKAPSVLVPGSKVSMRTAPRDLLHGRREKAGRKRQGRTEQSRVATATQDGRDATASFDAPWSAAHHLFLRAALLRRCRRRSPCNLTISAPPRAGSLTTPSGSTGRFHRPRQHPATPQRHHLEDTQVPSPPPSRPALVRPWALAPASTATLHPLALSLICASAAIPGFDPFARFSWRLPFPPSHPVCLRQDVAAGFPVQDRYPLGVCTTPLARHALRALSLPTGAPLLAMDAANASSSAFTSVLANAKYGGVAVPPQLDYVVDAITTASPWALLLTIFAVCVVYDQMSYILSKGSIAGPAWKMPFIGPFLQSMDPKFEEYYAKWASGPLSCVSVFHKFVVIASTRDMARKVLNSPAYVKPCVVDVAHKLLGHDNWVFLDGKAHVDFRKGLNGLFTRKALECYLPGQEEVYKRYFKKFLDVTKENNGKPVPFMPEFRELMCAVSCRTFVGHYISDEAVKKIADDYYLITAALELVNFPIIIPFTKTWYGKKAADMVLAEFAKCAAKSKVRMAAGGEVSCIMDGWVLQMINSERWREAEAKGEKIEGMEKPSPMLRMFNDYEISQTVFTFLFASQDATSSAATWLFQIAAQRPDVLDRVREENLQVRNGDVNAELNMDQLESLKYTRAVVRELLRYRPPVLMVPYMVKKPFPITDSYTVPKGSMLIPTTYMALHDPDVYENPDHFDPERYYSGDAEVKGAKNYLVFGTGPHYCLGQVYAQLNLALFLGKASVQLNWTHHPTPLSEEIKVFATIFPKDDCPLTFEERKYGRPPACATHEEIETTFEVAVQWIRVREKVRCCAGEPDMLLACTPDTADRNTHVYSNVGRCRALLRTSSGCDALKLAGLEGHHRPADLAHPTAPVVFHSSLNGTDAATPRIPAAHSPSKTRSEHRPEPREVVEAQHISNSNSPTGPHIRTPQATQTDVTGQPSPGRVRGGDGGTGSAGFGTGGAGAAATAVPRLLAPRRSLAAASQQLRWYSAGSGSEAESQVPGSRLWSFEEVKRQIEDNKAAGESSSSPKKVVIVDVREPGELHATGKIPGAINIPITSAVQSFHVSDADFEDMYGFERPPRDATLLFYCKAGVRARSAAGLAKHAGWESVGEYPGSWLDWEVHGGPVEKA</sequence>
<keyword evidence="10" id="KW-0472">Membrane</keyword>
<evidence type="ECO:0000313" key="17">
    <source>
        <dbReference type="Proteomes" id="UP000245956"/>
    </source>
</evidence>
<dbReference type="InterPro" id="IPR036396">
    <property type="entry name" value="Cyt_P450_sf"/>
</dbReference>
<dbReference type="SUPFAM" id="SSF52821">
    <property type="entry name" value="Rhodanese/Cell cycle control phosphatase"/>
    <property type="match status" value="1"/>
</dbReference>
<evidence type="ECO:0000313" key="16">
    <source>
        <dbReference type="EMBL" id="PWI70663.1"/>
    </source>
</evidence>
<dbReference type="GO" id="GO:0016125">
    <property type="term" value="P:sterol metabolic process"/>
    <property type="evidence" value="ECO:0007669"/>
    <property type="project" value="TreeGrafter"/>
</dbReference>
<protein>
    <submittedName>
        <fullName evidence="16">Cytochrome P450 61</fullName>
    </submittedName>
</protein>
<comment type="subcellular location">
    <subcellularLocation>
        <location evidence="2">Endoplasmic reticulum membrane</location>
        <topology evidence="2">Single-pass membrane protein</topology>
    </subcellularLocation>
</comment>
<dbReference type="PANTHER" id="PTHR24286:SF228">
    <property type="entry name" value="C-22 STEROL DESATURASE ERG5"/>
    <property type="match status" value="1"/>
</dbReference>
<dbReference type="PRINTS" id="PR00385">
    <property type="entry name" value="P450"/>
</dbReference>
<comment type="similarity">
    <text evidence="3">Belongs to the cytochrome P450 family.</text>
</comment>
<evidence type="ECO:0000256" key="4">
    <source>
        <dbReference type="ARBA" id="ARBA00022692"/>
    </source>
</evidence>
<keyword evidence="9 13" id="KW-0408">Iron</keyword>
<dbReference type="FunFam" id="1.10.630.10:FF:000021">
    <property type="entry name" value="Cytochrome P450 61"/>
    <property type="match status" value="1"/>
</dbReference>
<comment type="cofactor">
    <cofactor evidence="1 13">
        <name>heme</name>
        <dbReference type="ChEBI" id="CHEBI:30413"/>
    </cofactor>
</comment>
<comment type="caution">
    <text evidence="16">The sequence shown here is derived from an EMBL/GenBank/DDBJ whole genome shotgun (WGS) entry which is preliminary data.</text>
</comment>
<reference evidence="16 17" key="1">
    <citation type="journal article" date="2016" name="Front. Microbiol.">
        <title>Genome and transcriptome sequences reveal the specific parasitism of the nematophagous Purpureocillium lilacinum 36-1.</title>
        <authorList>
            <person name="Xie J."/>
            <person name="Li S."/>
            <person name="Mo C."/>
            <person name="Xiao X."/>
            <person name="Peng D."/>
            <person name="Wang G."/>
            <person name="Xiao Y."/>
        </authorList>
    </citation>
    <scope>NUCLEOTIDE SEQUENCE [LARGE SCALE GENOMIC DNA]</scope>
    <source>
        <strain evidence="16 17">36-1</strain>
    </source>
</reference>
<gene>
    <name evidence="16" type="ORF">PCL_13062</name>
</gene>
<comment type="catalytic activity">
    <reaction evidence="12">
        <text>5-dehydroepisterol + NADPH + O2 + H(+) = ergosta-5,7,22,24(28)-tetraen-3beta-ol + NADP(+) + 2 H2O</text>
        <dbReference type="Rhea" id="RHEA:33467"/>
        <dbReference type="ChEBI" id="CHEBI:15377"/>
        <dbReference type="ChEBI" id="CHEBI:15378"/>
        <dbReference type="ChEBI" id="CHEBI:15379"/>
        <dbReference type="ChEBI" id="CHEBI:18249"/>
        <dbReference type="ChEBI" id="CHEBI:52972"/>
        <dbReference type="ChEBI" id="CHEBI:57783"/>
        <dbReference type="ChEBI" id="CHEBI:58349"/>
        <dbReference type="EC" id="1.14.19.41"/>
    </reaction>
    <physiologicalReaction direction="left-to-right" evidence="12">
        <dbReference type="Rhea" id="RHEA:33468"/>
    </physiologicalReaction>
</comment>
<dbReference type="AlphaFoldDB" id="A0A2U3E828"/>
<evidence type="ECO:0000256" key="14">
    <source>
        <dbReference type="SAM" id="MobiDB-lite"/>
    </source>
</evidence>
<feature type="region of interest" description="Disordered" evidence="14">
    <location>
        <begin position="128"/>
        <end position="163"/>
    </location>
</feature>
<dbReference type="InterPro" id="IPR017972">
    <property type="entry name" value="Cyt_P450_CS"/>
</dbReference>
<evidence type="ECO:0000256" key="12">
    <source>
        <dbReference type="ARBA" id="ARBA00051023"/>
    </source>
</evidence>
<feature type="domain" description="Rhodanese" evidence="15">
    <location>
        <begin position="1126"/>
        <end position="1228"/>
    </location>
</feature>
<feature type="compositionally biased region" description="Gly residues" evidence="14">
    <location>
        <begin position="1046"/>
        <end position="1061"/>
    </location>
</feature>
<dbReference type="GO" id="GO:0020037">
    <property type="term" value="F:heme binding"/>
    <property type="evidence" value="ECO:0007669"/>
    <property type="project" value="InterPro"/>
</dbReference>
<dbReference type="InterPro" id="IPR036873">
    <property type="entry name" value="Rhodanese-like_dom_sf"/>
</dbReference>
<name>A0A2U3E828_PURLI</name>
<dbReference type="Gene3D" id="1.10.630.10">
    <property type="entry name" value="Cytochrome P450"/>
    <property type="match status" value="1"/>
</dbReference>
<dbReference type="Pfam" id="PF00067">
    <property type="entry name" value="p450"/>
    <property type="match status" value="1"/>
</dbReference>
<evidence type="ECO:0000259" key="15">
    <source>
        <dbReference type="PROSITE" id="PS50206"/>
    </source>
</evidence>
<accession>A0A2U3E828</accession>
<evidence type="ECO:0000256" key="9">
    <source>
        <dbReference type="ARBA" id="ARBA00023004"/>
    </source>
</evidence>
<keyword evidence="6" id="KW-0256">Endoplasmic reticulum</keyword>
<dbReference type="GO" id="GO:0000249">
    <property type="term" value="F:C-22 sterol desaturase (NADPH) activity"/>
    <property type="evidence" value="ECO:0007669"/>
    <property type="project" value="UniProtKB-EC"/>
</dbReference>
<keyword evidence="5 13" id="KW-0479">Metal-binding</keyword>
<dbReference type="PANTHER" id="PTHR24286">
    <property type="entry name" value="CYTOCHROME P450 26"/>
    <property type="match status" value="1"/>
</dbReference>
<dbReference type="InterPro" id="IPR001763">
    <property type="entry name" value="Rhodanese-like_dom"/>
</dbReference>
<keyword evidence="7" id="KW-1133">Transmembrane helix</keyword>
<evidence type="ECO:0000256" key="11">
    <source>
        <dbReference type="ARBA" id="ARBA00029435"/>
    </source>
</evidence>
<dbReference type="SMART" id="SM00450">
    <property type="entry name" value="RHOD"/>
    <property type="match status" value="1"/>
</dbReference>
<feature type="compositionally biased region" description="Basic residues" evidence="14">
    <location>
        <begin position="138"/>
        <end position="147"/>
    </location>
</feature>